<evidence type="ECO:0000313" key="1">
    <source>
        <dbReference type="EMBL" id="KAG5600212.1"/>
    </source>
</evidence>
<protein>
    <submittedName>
        <fullName evidence="1">Uncharacterized protein</fullName>
    </submittedName>
</protein>
<keyword evidence="2" id="KW-1185">Reference proteome</keyword>
<name>A0A9J5YM55_SOLCO</name>
<evidence type="ECO:0000313" key="2">
    <source>
        <dbReference type="Proteomes" id="UP000824120"/>
    </source>
</evidence>
<dbReference type="Proteomes" id="UP000824120">
    <property type="component" value="Chromosome 6"/>
</dbReference>
<dbReference type="AlphaFoldDB" id="A0A9J5YM55"/>
<proteinExistence type="predicted"/>
<reference evidence="1 2" key="1">
    <citation type="submission" date="2020-09" db="EMBL/GenBank/DDBJ databases">
        <title>De no assembly of potato wild relative species, Solanum commersonii.</title>
        <authorList>
            <person name="Cho K."/>
        </authorList>
    </citation>
    <scope>NUCLEOTIDE SEQUENCE [LARGE SCALE GENOMIC DNA]</scope>
    <source>
        <strain evidence="1">LZ3.2</strain>
        <tissue evidence="1">Leaf</tissue>
    </source>
</reference>
<sequence length="40" mass="4788">MFTRKGKLEVCWKHNTRLMLNLYKIFCNNDATLVRTPDCL</sequence>
<dbReference type="EMBL" id="JACXVP010000006">
    <property type="protein sequence ID" value="KAG5600212.1"/>
    <property type="molecule type" value="Genomic_DNA"/>
</dbReference>
<comment type="caution">
    <text evidence="1">The sequence shown here is derived from an EMBL/GenBank/DDBJ whole genome shotgun (WGS) entry which is preliminary data.</text>
</comment>
<accession>A0A9J5YM55</accession>
<gene>
    <name evidence="1" type="ORF">H5410_031582</name>
</gene>
<organism evidence="1 2">
    <name type="scientific">Solanum commersonii</name>
    <name type="common">Commerson's wild potato</name>
    <name type="synonym">Commerson's nightshade</name>
    <dbReference type="NCBI Taxonomy" id="4109"/>
    <lineage>
        <taxon>Eukaryota</taxon>
        <taxon>Viridiplantae</taxon>
        <taxon>Streptophyta</taxon>
        <taxon>Embryophyta</taxon>
        <taxon>Tracheophyta</taxon>
        <taxon>Spermatophyta</taxon>
        <taxon>Magnoliopsida</taxon>
        <taxon>eudicotyledons</taxon>
        <taxon>Gunneridae</taxon>
        <taxon>Pentapetalae</taxon>
        <taxon>asterids</taxon>
        <taxon>lamiids</taxon>
        <taxon>Solanales</taxon>
        <taxon>Solanaceae</taxon>
        <taxon>Solanoideae</taxon>
        <taxon>Solaneae</taxon>
        <taxon>Solanum</taxon>
    </lineage>
</organism>